<keyword evidence="1" id="KW-0285">Flavoprotein</keyword>
<dbReference type="OrthoDB" id="8523426at2"/>
<keyword evidence="2" id="KW-0560">Oxidoreductase</keyword>
<evidence type="ECO:0000256" key="1">
    <source>
        <dbReference type="ARBA" id="ARBA00022630"/>
    </source>
</evidence>
<feature type="domain" description="NADH:flavin oxidoreductase/NADH oxidase N-terminal" evidence="3">
    <location>
        <begin position="23"/>
        <end position="357"/>
    </location>
</feature>
<accession>A0A411PJS3</accession>
<dbReference type="InterPro" id="IPR001155">
    <property type="entry name" value="OxRdtase_FMN_N"/>
</dbReference>
<evidence type="ECO:0000256" key="2">
    <source>
        <dbReference type="ARBA" id="ARBA00023002"/>
    </source>
</evidence>
<dbReference type="PANTHER" id="PTHR43656:SF2">
    <property type="entry name" value="BINDING OXIDOREDUCTASE, PUTATIVE (AFU_ORTHOLOGUE AFUA_2G08260)-RELATED"/>
    <property type="match status" value="1"/>
</dbReference>
<dbReference type="CDD" id="cd04733">
    <property type="entry name" value="OYE_like_2_FMN"/>
    <property type="match status" value="1"/>
</dbReference>
<dbReference type="KEGG" id="smai:EXU30_14830"/>
<sequence length="424" mass="46426">MSQSLSAEQLQLDANESPKLLASPLAITNSALVKNRIFKSAMSEQLGDKNFLPKPQLAHLYKVWAQGGTGLLITGNVMIDRSALGEPNNVVLDKDSEIEPFKKWAQAGTENNTQLWMQLNHPGKQSPKYLSPEPVAPSVVPLAKALQSGFNTPKALSDEEIVAIIERFAVAAARAKEAGFTGVQIHGAHGYLVSQFLSPHHNRREDKWGGSLENRMRFVREVYKAIRSKVGESFPIGIKLNSADFQKGGFSEEDSMQVMKALQDDGINLIEVSGGNYENPSMMGARVKNSTAAREAYFLDYAEKARKLLSIPLVVTGGFRSARAMESALTTQATDMVGIARPLSVDPDLSNKLIADINHKISLKPLSTGVKALDFMAMLNITWYEQQLSLIGHGKSPKPNMSAWISVLRTFASMGTTAFKKRRA</sequence>
<dbReference type="AlphaFoldDB" id="A0A411PJS3"/>
<name>A0A411PJS3_9GAMM</name>
<evidence type="ECO:0000313" key="5">
    <source>
        <dbReference type="Proteomes" id="UP000291106"/>
    </source>
</evidence>
<dbReference type="InterPro" id="IPR051799">
    <property type="entry name" value="NADH_flavin_oxidoreductase"/>
</dbReference>
<dbReference type="GO" id="GO:0016491">
    <property type="term" value="F:oxidoreductase activity"/>
    <property type="evidence" value="ECO:0007669"/>
    <property type="project" value="UniProtKB-KW"/>
</dbReference>
<dbReference type="PANTHER" id="PTHR43656">
    <property type="entry name" value="BINDING OXIDOREDUCTASE, PUTATIVE (AFU_ORTHOLOGUE AFUA_2G08260)-RELATED"/>
    <property type="match status" value="1"/>
</dbReference>
<protein>
    <submittedName>
        <fullName evidence="4">NADH:flavin oxidoreductase/NADH oxidase family protein</fullName>
    </submittedName>
</protein>
<dbReference type="RefSeq" id="WP_130601307.1">
    <property type="nucleotide sequence ID" value="NZ_CP036200.1"/>
</dbReference>
<organism evidence="4 5">
    <name type="scientific">Shewanella maritima</name>
    <dbReference type="NCBI Taxonomy" id="2520507"/>
    <lineage>
        <taxon>Bacteria</taxon>
        <taxon>Pseudomonadati</taxon>
        <taxon>Pseudomonadota</taxon>
        <taxon>Gammaproteobacteria</taxon>
        <taxon>Alteromonadales</taxon>
        <taxon>Shewanellaceae</taxon>
        <taxon>Shewanella</taxon>
    </lineage>
</organism>
<reference evidence="4 5" key="1">
    <citation type="submission" date="2019-02" db="EMBL/GenBank/DDBJ databases">
        <title>Shewanella sp. D4-2 isolated from Dokdo Island.</title>
        <authorList>
            <person name="Baek K."/>
        </authorList>
    </citation>
    <scope>NUCLEOTIDE SEQUENCE [LARGE SCALE GENOMIC DNA]</scope>
    <source>
        <strain evidence="4 5">D4-2</strain>
    </source>
</reference>
<dbReference type="Pfam" id="PF00724">
    <property type="entry name" value="Oxidored_FMN"/>
    <property type="match status" value="1"/>
</dbReference>
<dbReference type="Gene3D" id="3.20.20.70">
    <property type="entry name" value="Aldolase class I"/>
    <property type="match status" value="1"/>
</dbReference>
<dbReference type="InterPro" id="IPR013785">
    <property type="entry name" value="Aldolase_TIM"/>
</dbReference>
<keyword evidence="5" id="KW-1185">Reference proteome</keyword>
<dbReference type="Proteomes" id="UP000291106">
    <property type="component" value="Chromosome"/>
</dbReference>
<dbReference type="SUPFAM" id="SSF51395">
    <property type="entry name" value="FMN-linked oxidoreductases"/>
    <property type="match status" value="1"/>
</dbReference>
<gene>
    <name evidence="4" type="ORF">EXU30_14830</name>
</gene>
<dbReference type="EMBL" id="CP036200">
    <property type="protein sequence ID" value="QBF83816.1"/>
    <property type="molecule type" value="Genomic_DNA"/>
</dbReference>
<evidence type="ECO:0000259" key="3">
    <source>
        <dbReference type="Pfam" id="PF00724"/>
    </source>
</evidence>
<dbReference type="GO" id="GO:0010181">
    <property type="term" value="F:FMN binding"/>
    <property type="evidence" value="ECO:0007669"/>
    <property type="project" value="InterPro"/>
</dbReference>
<evidence type="ECO:0000313" key="4">
    <source>
        <dbReference type="EMBL" id="QBF83816.1"/>
    </source>
</evidence>
<proteinExistence type="predicted"/>